<feature type="compositionally biased region" description="Basic residues" evidence="1">
    <location>
        <begin position="1"/>
        <end position="10"/>
    </location>
</feature>
<proteinExistence type="predicted"/>
<gene>
    <name evidence="2" type="ORF">NLJ89_g7015</name>
</gene>
<reference evidence="2" key="1">
    <citation type="submission" date="2022-07" db="EMBL/GenBank/DDBJ databases">
        <title>Genome Sequence of Agrocybe chaxingu.</title>
        <authorList>
            <person name="Buettner E."/>
        </authorList>
    </citation>
    <scope>NUCLEOTIDE SEQUENCE</scope>
    <source>
        <strain evidence="2">MP-N11</strain>
    </source>
</reference>
<comment type="caution">
    <text evidence="2">The sequence shown here is derived from an EMBL/GenBank/DDBJ whole genome shotgun (WGS) entry which is preliminary data.</text>
</comment>
<name>A0A9W8MS52_9AGAR</name>
<accession>A0A9W8MS52</accession>
<organism evidence="2 3">
    <name type="scientific">Agrocybe chaxingu</name>
    <dbReference type="NCBI Taxonomy" id="84603"/>
    <lineage>
        <taxon>Eukaryota</taxon>
        <taxon>Fungi</taxon>
        <taxon>Dikarya</taxon>
        <taxon>Basidiomycota</taxon>
        <taxon>Agaricomycotina</taxon>
        <taxon>Agaricomycetes</taxon>
        <taxon>Agaricomycetidae</taxon>
        <taxon>Agaricales</taxon>
        <taxon>Agaricineae</taxon>
        <taxon>Strophariaceae</taxon>
        <taxon>Agrocybe</taxon>
    </lineage>
</organism>
<dbReference type="AlphaFoldDB" id="A0A9W8MS52"/>
<dbReference type="Proteomes" id="UP001148786">
    <property type="component" value="Unassembled WGS sequence"/>
</dbReference>
<dbReference type="OrthoDB" id="3269075at2759"/>
<evidence type="ECO:0000313" key="3">
    <source>
        <dbReference type="Proteomes" id="UP001148786"/>
    </source>
</evidence>
<evidence type="ECO:0000313" key="2">
    <source>
        <dbReference type="EMBL" id="KAJ3506173.1"/>
    </source>
</evidence>
<feature type="region of interest" description="Disordered" evidence="1">
    <location>
        <begin position="1"/>
        <end position="30"/>
    </location>
</feature>
<protein>
    <submittedName>
        <fullName evidence="2">Uncharacterized protein</fullName>
    </submittedName>
</protein>
<keyword evidence="3" id="KW-1185">Reference proteome</keyword>
<evidence type="ECO:0000256" key="1">
    <source>
        <dbReference type="SAM" id="MobiDB-lite"/>
    </source>
</evidence>
<dbReference type="EMBL" id="JANKHO010000796">
    <property type="protein sequence ID" value="KAJ3506173.1"/>
    <property type="molecule type" value="Genomic_DNA"/>
</dbReference>
<sequence>MTKTNTKKSKQPSAEGTKPQKPSGSARAPNIEWVKNPDWTWALIAYLTDHVIFRTKLFSDSTADAAREGRNKAVTKDGKSQQYGVLAKHIFEDEPSQAKAYKQDPIRFATSVETRLRRLKNEYSTHLKTLGATGAGLAPEDVTPGSTMAGLRTRSLHESYRNALKDKKNPLHAVAMAREAEKAKWENALKDPKSPDHAAALARKAAAAEFRKALADPKNPKHAEALAKQQSLGIANPFRANLML</sequence>